<dbReference type="Proteomes" id="UP000274073">
    <property type="component" value="Chromosome"/>
</dbReference>
<organism evidence="2 4">
    <name type="scientific">Chryseobacterium shandongense</name>
    <dbReference type="NCBI Taxonomy" id="1493872"/>
    <lineage>
        <taxon>Bacteria</taxon>
        <taxon>Pseudomonadati</taxon>
        <taxon>Bacteroidota</taxon>
        <taxon>Flavobacteriia</taxon>
        <taxon>Flavobacteriales</taxon>
        <taxon>Weeksellaceae</taxon>
        <taxon>Chryseobacterium group</taxon>
        <taxon>Chryseobacterium</taxon>
    </lineage>
</organism>
<keyword evidence="1" id="KW-0812">Transmembrane</keyword>
<dbReference type="EMBL" id="CP033915">
    <property type="protein sequence ID" value="AZA87071.1"/>
    <property type="molecule type" value="Genomic_DNA"/>
</dbReference>
<feature type="transmembrane region" description="Helical" evidence="1">
    <location>
        <begin position="180"/>
        <end position="206"/>
    </location>
</feature>
<sequence length="212" mass="25332">MNIFYEGVVIATFLYSMYLLVFKRFTYQQSYLFIYLLAVIVIDIIPVNYPDSILINRNTLFLGYILFSLIYFGCIYHIKIKNRTFRFLNYVIIISILILNMYSFEFDDNEKINLIAIISLPIVFIYESIFWYLFKLKNIDEDKITDDFFFWISSGILIWSVFFVFRAIPMYFLQDNDPQLLSLVITAFSVVNTIMYILFLIGLIFIKNERTS</sequence>
<feature type="transmembrane region" description="Helical" evidence="1">
    <location>
        <begin position="31"/>
        <end position="49"/>
    </location>
</feature>
<feature type="transmembrane region" description="Helical" evidence="1">
    <location>
        <begin position="61"/>
        <end position="78"/>
    </location>
</feature>
<evidence type="ECO:0000313" key="2">
    <source>
        <dbReference type="EMBL" id="AZA87071.1"/>
    </source>
</evidence>
<proteinExistence type="predicted"/>
<protein>
    <submittedName>
        <fullName evidence="2">Uncharacterized protein</fullName>
    </submittedName>
</protein>
<feature type="transmembrane region" description="Helical" evidence="1">
    <location>
        <begin position="148"/>
        <end position="168"/>
    </location>
</feature>
<evidence type="ECO:0000256" key="1">
    <source>
        <dbReference type="SAM" id="Phobius"/>
    </source>
</evidence>
<reference evidence="4 5" key="1">
    <citation type="submission" date="2018-11" db="EMBL/GenBank/DDBJ databases">
        <title>Proposal to divide the Flavobacteriaceae and reorganize its genera based on Amino Acid Identity values calculated from whole genome sequences.</title>
        <authorList>
            <person name="Nicholson A.C."/>
            <person name="Gulvik C.A."/>
            <person name="Whitney A.M."/>
            <person name="Humrighouse B.W."/>
            <person name="Bell M."/>
            <person name="Holmes B."/>
            <person name="Steigerwalt A.G."/>
            <person name="Villarma A."/>
            <person name="Sheth M."/>
            <person name="Batra D."/>
            <person name="Pryor J."/>
            <person name="Bernardet J.-F."/>
            <person name="Hugo C."/>
            <person name="Kampfer P."/>
            <person name="Newman J."/>
            <person name="McQuiston J.R."/>
        </authorList>
    </citation>
    <scope>NUCLEOTIDE SEQUENCE [LARGE SCALE GENOMIC DNA]</scope>
    <source>
        <strain evidence="2 4">G0207</strain>
        <strain evidence="3 5">H5143</strain>
    </source>
</reference>
<keyword evidence="1" id="KW-0472">Membrane</keyword>
<gene>
    <name evidence="2" type="ORF">EG349_09905</name>
    <name evidence="3" type="ORF">EG353_07980</name>
</gene>
<evidence type="ECO:0000313" key="3">
    <source>
        <dbReference type="EMBL" id="AZA95501.1"/>
    </source>
</evidence>
<name>A0AAD0YA34_9FLAO</name>
<feature type="transmembrane region" description="Helical" evidence="1">
    <location>
        <begin position="85"/>
        <end position="102"/>
    </location>
</feature>
<keyword evidence="5" id="KW-1185">Reference proteome</keyword>
<dbReference type="Proteomes" id="UP000281741">
    <property type="component" value="Chromosome"/>
</dbReference>
<dbReference type="AlphaFoldDB" id="A0AAD0YA34"/>
<dbReference type="EMBL" id="CP033912">
    <property type="protein sequence ID" value="AZA95501.1"/>
    <property type="molecule type" value="Genomic_DNA"/>
</dbReference>
<keyword evidence="1" id="KW-1133">Transmembrane helix</keyword>
<feature type="transmembrane region" description="Helical" evidence="1">
    <location>
        <begin position="114"/>
        <end position="136"/>
    </location>
</feature>
<accession>A0AAD0YA34</accession>
<feature type="transmembrane region" description="Helical" evidence="1">
    <location>
        <begin position="6"/>
        <end position="22"/>
    </location>
</feature>
<evidence type="ECO:0000313" key="5">
    <source>
        <dbReference type="Proteomes" id="UP000281741"/>
    </source>
</evidence>
<evidence type="ECO:0000313" key="4">
    <source>
        <dbReference type="Proteomes" id="UP000274073"/>
    </source>
</evidence>